<name>C1MZS8_MICPC</name>
<reference evidence="4 5" key="1">
    <citation type="journal article" date="2009" name="Science">
        <title>Green evolution and dynamic adaptations revealed by genomes of the marine picoeukaryotes Micromonas.</title>
        <authorList>
            <person name="Worden A.Z."/>
            <person name="Lee J.H."/>
            <person name="Mock T."/>
            <person name="Rouze P."/>
            <person name="Simmons M.P."/>
            <person name="Aerts A.L."/>
            <person name="Allen A.E."/>
            <person name="Cuvelier M.L."/>
            <person name="Derelle E."/>
            <person name="Everett M.V."/>
            <person name="Foulon E."/>
            <person name="Grimwood J."/>
            <person name="Gundlach H."/>
            <person name="Henrissat B."/>
            <person name="Napoli C."/>
            <person name="McDonald S.M."/>
            <person name="Parker M.S."/>
            <person name="Rombauts S."/>
            <person name="Salamov A."/>
            <person name="Von Dassow P."/>
            <person name="Badger J.H."/>
            <person name="Coutinho P.M."/>
            <person name="Demir E."/>
            <person name="Dubchak I."/>
            <person name="Gentemann C."/>
            <person name="Eikrem W."/>
            <person name="Gready J.E."/>
            <person name="John U."/>
            <person name="Lanier W."/>
            <person name="Lindquist E.A."/>
            <person name="Lucas S."/>
            <person name="Mayer K.F."/>
            <person name="Moreau H."/>
            <person name="Not F."/>
            <person name="Otillar R."/>
            <person name="Panaud O."/>
            <person name="Pangilinan J."/>
            <person name="Paulsen I."/>
            <person name="Piegu B."/>
            <person name="Poliakov A."/>
            <person name="Robbens S."/>
            <person name="Schmutz J."/>
            <person name="Toulza E."/>
            <person name="Wyss T."/>
            <person name="Zelensky A."/>
            <person name="Zhou K."/>
            <person name="Armbrust E.V."/>
            <person name="Bhattacharya D."/>
            <person name="Goodenough U.W."/>
            <person name="Van de Peer Y."/>
            <person name="Grigoriev I.V."/>
        </authorList>
    </citation>
    <scope>NUCLEOTIDE SEQUENCE [LARGE SCALE GENOMIC DNA]</scope>
    <source>
        <strain evidence="4 5">CCMP1545</strain>
    </source>
</reference>
<organism evidence="5">
    <name type="scientific">Micromonas pusilla (strain CCMP1545)</name>
    <name type="common">Picoplanktonic green alga</name>
    <dbReference type="NCBI Taxonomy" id="564608"/>
    <lineage>
        <taxon>Eukaryota</taxon>
        <taxon>Viridiplantae</taxon>
        <taxon>Chlorophyta</taxon>
        <taxon>Mamiellophyceae</taxon>
        <taxon>Mamiellales</taxon>
        <taxon>Mamiellaceae</taxon>
        <taxon>Micromonas</taxon>
    </lineage>
</organism>
<dbReference type="GeneID" id="9686446"/>
<dbReference type="RefSeq" id="XP_003061271.1">
    <property type="nucleotide sequence ID" value="XM_003061225.1"/>
</dbReference>
<dbReference type="Pfam" id="PF14913">
    <property type="entry name" value="DPCD"/>
    <property type="match status" value="1"/>
</dbReference>
<evidence type="ECO:0000256" key="3">
    <source>
        <dbReference type="SAM" id="MobiDB-lite"/>
    </source>
</evidence>
<keyword evidence="5" id="KW-1185">Reference proteome</keyword>
<evidence type="ECO:0000313" key="5">
    <source>
        <dbReference type="Proteomes" id="UP000001876"/>
    </source>
</evidence>
<dbReference type="Proteomes" id="UP000001876">
    <property type="component" value="Unassembled WGS sequence"/>
</dbReference>
<dbReference type="PANTHER" id="PTHR31921:SF1">
    <property type="entry name" value="PROTEIN DPCD"/>
    <property type="match status" value="1"/>
</dbReference>
<dbReference type="STRING" id="564608.C1MZS8"/>
<dbReference type="PRINTS" id="PR02065">
    <property type="entry name" value="PROTEINDPCD"/>
</dbReference>
<feature type="region of interest" description="Disordered" evidence="3">
    <location>
        <begin position="1"/>
        <end position="22"/>
    </location>
</feature>
<dbReference type="AlphaFoldDB" id="C1MZS8"/>
<dbReference type="InterPro" id="IPR026224">
    <property type="entry name" value="DPCD"/>
</dbReference>
<sequence>MFRKGGESTSVNQGGRRKVHTTYPDGAEMIEEFDLKTDELLVRRRRGRTTLGKDTPWEYLVGEAPRTFAPDTGTLIESGANPSFTRSQDAPGSFVWRVRNLPYPKETYDVRCDHEAQQVVIRTSNKKYFKRFEVPELKLLDKKLEDAALSWDYRNFTLIVQYKKPREAVVAEIEEKKDRMQLAAKKTPEEGDVDCKQQ</sequence>
<dbReference type="PANTHER" id="PTHR31921">
    <property type="entry name" value="PROTEIN DPCD"/>
    <property type="match status" value="1"/>
</dbReference>
<evidence type="ECO:0000313" key="4">
    <source>
        <dbReference type="EMBL" id="EEH54921.1"/>
    </source>
</evidence>
<dbReference type="OrthoDB" id="10256139at2759"/>
<proteinExistence type="inferred from homology"/>
<evidence type="ECO:0000256" key="2">
    <source>
        <dbReference type="ARBA" id="ARBA00020330"/>
    </source>
</evidence>
<evidence type="ECO:0000256" key="1">
    <source>
        <dbReference type="ARBA" id="ARBA00010597"/>
    </source>
</evidence>
<dbReference type="eggNOG" id="ENOG502QUNA">
    <property type="taxonomic scope" value="Eukaryota"/>
</dbReference>
<comment type="similarity">
    <text evidence="1">Belongs to the DPCD family.</text>
</comment>
<accession>C1MZS8</accession>
<gene>
    <name evidence="4" type="ORF">MICPUCDRAFT_49685</name>
</gene>
<dbReference type="EMBL" id="GG663743">
    <property type="protein sequence ID" value="EEH54921.1"/>
    <property type="molecule type" value="Genomic_DNA"/>
</dbReference>
<dbReference type="OMA" id="PILCEME"/>
<protein>
    <recommendedName>
        <fullName evidence="2">Protein DPCD</fullName>
    </recommendedName>
</protein>
<dbReference type="KEGG" id="mpp:MICPUCDRAFT_49685"/>